<keyword evidence="2" id="KW-0812">Transmembrane</keyword>
<dbReference type="Proteomes" id="UP000494249">
    <property type="component" value="Unassembled WGS sequence"/>
</dbReference>
<feature type="compositionally biased region" description="Polar residues" evidence="1">
    <location>
        <begin position="1"/>
        <end position="10"/>
    </location>
</feature>
<dbReference type="PANTHER" id="PTHR38033">
    <property type="entry name" value="MEMBRANE PROTEIN-RELATED"/>
    <property type="match status" value="1"/>
</dbReference>
<evidence type="ECO:0000256" key="1">
    <source>
        <dbReference type="SAM" id="MobiDB-lite"/>
    </source>
</evidence>
<dbReference type="InterPro" id="IPR038522">
    <property type="entry name" value="T4/T6SS_DotU_sf"/>
</dbReference>
<evidence type="ECO:0000313" key="5">
    <source>
        <dbReference type="Proteomes" id="UP000494249"/>
    </source>
</evidence>
<dbReference type="Gene3D" id="1.25.40.590">
    <property type="entry name" value="Type IV / VI secretion system, DotU"/>
    <property type="match status" value="1"/>
</dbReference>
<dbReference type="Pfam" id="PF09850">
    <property type="entry name" value="DotU"/>
    <property type="match status" value="1"/>
</dbReference>
<reference evidence="4 5" key="1">
    <citation type="submission" date="2020-04" db="EMBL/GenBank/DDBJ databases">
        <authorList>
            <person name="De Canck E."/>
        </authorList>
    </citation>
    <scope>NUCLEOTIDE SEQUENCE [LARGE SCALE GENOMIC DNA]</scope>
    <source>
        <strain evidence="4 5">LMG 22037</strain>
    </source>
</reference>
<name>A0A6J5CKZ7_9BURK</name>
<proteinExistence type="predicted"/>
<feature type="region of interest" description="Disordered" evidence="1">
    <location>
        <begin position="1"/>
        <end position="29"/>
    </location>
</feature>
<evidence type="ECO:0000259" key="3">
    <source>
        <dbReference type="Pfam" id="PF09850"/>
    </source>
</evidence>
<sequence>MNALTSSNQEPAALDELSDNSDMPRDDTHESMRALLRDTALLVTTLGTGGAVKEADELRNRCRQLIAHFAEALQARRYPDDVRREALIAQCGLLDESVLRSLPADMRAGWELQPLQVEQFNLHDAGETVFDRLDARMRESVPCVDLLECYSAVLGMGFVGRYAREGEAKRTALIAALNARLDRLRPSSERLFVADQAGRRLSDWFYRLSPWAVAALAGIAAVIVWAIWAAALDMQLAHLVSVKGTRP</sequence>
<dbReference type="InterPro" id="IPR017732">
    <property type="entry name" value="T4/T6SS_DotU"/>
</dbReference>
<dbReference type="NCBIfam" id="TIGR03349">
    <property type="entry name" value="IV_VI_DotU"/>
    <property type="match status" value="1"/>
</dbReference>
<organism evidence="4 5">
    <name type="scientific">Paraburkholderia phenoliruptrix</name>
    <dbReference type="NCBI Taxonomy" id="252970"/>
    <lineage>
        <taxon>Bacteria</taxon>
        <taxon>Pseudomonadati</taxon>
        <taxon>Pseudomonadota</taxon>
        <taxon>Betaproteobacteria</taxon>
        <taxon>Burkholderiales</taxon>
        <taxon>Burkholderiaceae</taxon>
        <taxon>Paraburkholderia</taxon>
    </lineage>
</organism>
<protein>
    <recommendedName>
        <fullName evidence="3">Type IV / VI secretion system DotU domain-containing protein</fullName>
    </recommendedName>
</protein>
<dbReference type="EMBL" id="CADIKB010000058">
    <property type="protein sequence ID" value="CAB3738154.1"/>
    <property type="molecule type" value="Genomic_DNA"/>
</dbReference>
<feature type="domain" description="Type IV / VI secretion system DotU" evidence="3">
    <location>
        <begin position="32"/>
        <end position="227"/>
    </location>
</feature>
<gene>
    <name evidence="4" type="ORF">LMG22037_06209</name>
</gene>
<dbReference type="PANTHER" id="PTHR38033:SF1">
    <property type="entry name" value="DOTU FAMILY TYPE IV_VI SECRETION SYSTEM PROTEIN"/>
    <property type="match status" value="1"/>
</dbReference>
<keyword evidence="2" id="KW-0472">Membrane</keyword>
<evidence type="ECO:0000313" key="4">
    <source>
        <dbReference type="EMBL" id="CAB3738154.1"/>
    </source>
</evidence>
<feature type="transmembrane region" description="Helical" evidence="2">
    <location>
        <begin position="208"/>
        <end position="231"/>
    </location>
</feature>
<accession>A0A6J5CKZ7</accession>
<keyword evidence="2" id="KW-1133">Transmembrane helix</keyword>
<dbReference type="RefSeq" id="WP_035484109.1">
    <property type="nucleotide sequence ID" value="NZ_CADFGL010000055.1"/>
</dbReference>
<dbReference type="AlphaFoldDB" id="A0A6J5CKZ7"/>
<evidence type="ECO:0000256" key="2">
    <source>
        <dbReference type="SAM" id="Phobius"/>
    </source>
</evidence>